<accession>A0ABS4MH58</accession>
<name>A0ABS4MH58_9LACO</name>
<protein>
    <submittedName>
        <fullName evidence="1">Transposase/invertase (TIGR01784 family)</fullName>
    </submittedName>
</protein>
<keyword evidence="2" id="KW-1185">Reference proteome</keyword>
<dbReference type="Proteomes" id="UP001519292">
    <property type="component" value="Unassembled WGS sequence"/>
</dbReference>
<dbReference type="EMBL" id="JAGGLU010000020">
    <property type="protein sequence ID" value="MBP2058933.1"/>
    <property type="molecule type" value="Genomic_DNA"/>
</dbReference>
<dbReference type="Pfam" id="PF12784">
    <property type="entry name" value="PDDEXK_2"/>
    <property type="match status" value="1"/>
</dbReference>
<evidence type="ECO:0000313" key="1">
    <source>
        <dbReference type="EMBL" id="MBP2058933.1"/>
    </source>
</evidence>
<dbReference type="NCBIfam" id="TIGR01784">
    <property type="entry name" value="T_den_put_tspse"/>
    <property type="match status" value="1"/>
</dbReference>
<comment type="caution">
    <text evidence="1">The sequence shown here is derived from an EMBL/GenBank/DDBJ whole genome shotgun (WGS) entry which is preliminary data.</text>
</comment>
<gene>
    <name evidence="1" type="ORF">J2Z60_002124</name>
</gene>
<dbReference type="RefSeq" id="WP_209687645.1">
    <property type="nucleotide sequence ID" value="NZ_JAGGLU010000020.1"/>
</dbReference>
<evidence type="ECO:0000313" key="2">
    <source>
        <dbReference type="Proteomes" id="UP001519292"/>
    </source>
</evidence>
<organism evidence="1 2">
    <name type="scientific">Lactobacillus colini</name>
    <dbReference type="NCBI Taxonomy" id="1819254"/>
    <lineage>
        <taxon>Bacteria</taxon>
        <taxon>Bacillati</taxon>
        <taxon>Bacillota</taxon>
        <taxon>Bacilli</taxon>
        <taxon>Lactobacillales</taxon>
        <taxon>Lactobacillaceae</taxon>
        <taxon>Lactobacillus</taxon>
    </lineage>
</organism>
<proteinExistence type="predicted"/>
<reference evidence="1 2" key="1">
    <citation type="submission" date="2021-03" db="EMBL/GenBank/DDBJ databases">
        <title>Genomic Encyclopedia of Type Strains, Phase IV (KMG-IV): sequencing the most valuable type-strain genomes for metagenomic binning, comparative biology and taxonomic classification.</title>
        <authorList>
            <person name="Goeker M."/>
        </authorList>
    </citation>
    <scope>NUCLEOTIDE SEQUENCE [LARGE SCALE GENOMIC DNA]</scope>
    <source>
        <strain evidence="1 2">DSM 101872</strain>
    </source>
</reference>
<sequence>MLRRSYLAGDFKQDLTLDPIFGYVMSKKENCLHLLQMALPELDIQELVDISPQKPIDLNLFEKTSRLDVYAKDKQERVYDIEMQNLPVDFLTRRAWYYLRQLNIPKPGENYDQVKESYMIFFCMFDPFNEDRAAYRFDFTERRNNNLTIENVGHLLFFNAKGKDRSNITPQMAEFLDYLNGQVSKKPSKYIIQLNDDIEEYTSKPEWGEIMNQIALMRENIQEDIRREAVAKMIKLCRKNFKLTNEEVLPLLIQSYGDDFTKDELQEMIEQTK</sequence>
<dbReference type="InterPro" id="IPR010106">
    <property type="entry name" value="RpnA"/>
</dbReference>